<protein>
    <submittedName>
        <fullName evidence="2">Uncharacterized protein</fullName>
    </submittedName>
</protein>
<dbReference type="Proteomes" id="UP000179769">
    <property type="component" value="Unassembled WGS sequence"/>
</dbReference>
<feature type="compositionally biased region" description="Pro residues" evidence="1">
    <location>
        <begin position="1"/>
        <end position="12"/>
    </location>
</feature>
<gene>
    <name evidence="2" type="ORF">BBK14_23560</name>
</gene>
<evidence type="ECO:0000256" key="1">
    <source>
        <dbReference type="SAM" id="MobiDB-lite"/>
    </source>
</evidence>
<name>A0A1S1PRS3_9ACTN</name>
<organism evidence="2 3">
    <name type="scientific">Parafrankia soli</name>
    <dbReference type="NCBI Taxonomy" id="2599596"/>
    <lineage>
        <taxon>Bacteria</taxon>
        <taxon>Bacillati</taxon>
        <taxon>Actinomycetota</taxon>
        <taxon>Actinomycetes</taxon>
        <taxon>Frankiales</taxon>
        <taxon>Frankiaceae</taxon>
        <taxon>Parafrankia</taxon>
    </lineage>
</organism>
<dbReference type="OrthoDB" id="3212010at2"/>
<keyword evidence="3" id="KW-1185">Reference proteome</keyword>
<feature type="region of interest" description="Disordered" evidence="1">
    <location>
        <begin position="1"/>
        <end position="24"/>
    </location>
</feature>
<comment type="caution">
    <text evidence="2">The sequence shown here is derived from an EMBL/GenBank/DDBJ whole genome shotgun (WGS) entry which is preliminary data.</text>
</comment>
<accession>A0A1S1PRS3</accession>
<dbReference type="EMBL" id="MAXA01000237">
    <property type="protein sequence ID" value="OHV23961.1"/>
    <property type="molecule type" value="Genomic_DNA"/>
</dbReference>
<sequence>MGHPTAPTPDPSPQAGIPAPPGARILTPDEAAHLIVTGDHPAGGKGSLEIDAALITLVRDGRVRVAQFPDGTLAFAVVPDTA</sequence>
<evidence type="ECO:0000313" key="3">
    <source>
        <dbReference type="Proteomes" id="UP000179769"/>
    </source>
</evidence>
<dbReference type="AlphaFoldDB" id="A0A1S1PRS3"/>
<proteinExistence type="predicted"/>
<dbReference type="RefSeq" id="WP_071065712.1">
    <property type="nucleotide sequence ID" value="NZ_MAXA01000237.1"/>
</dbReference>
<reference evidence="3" key="1">
    <citation type="submission" date="2016-07" db="EMBL/GenBank/DDBJ databases">
        <title>Frankia sp. NRRL B-16219 Genome sequencing.</title>
        <authorList>
            <person name="Ghodhbane-Gtari F."/>
            <person name="Swanson E."/>
            <person name="Gueddou A."/>
            <person name="Louati M."/>
            <person name="Nouioui I."/>
            <person name="Hezbri K."/>
            <person name="Abebe-Akele F."/>
            <person name="Simpson S."/>
            <person name="Morris K."/>
            <person name="Thomas K."/>
            <person name="Gtari M."/>
            <person name="Tisa L.S."/>
        </authorList>
    </citation>
    <scope>NUCLEOTIDE SEQUENCE [LARGE SCALE GENOMIC DNA]</scope>
    <source>
        <strain evidence="3">NRRL B-16219</strain>
    </source>
</reference>
<evidence type="ECO:0000313" key="2">
    <source>
        <dbReference type="EMBL" id="OHV23961.1"/>
    </source>
</evidence>